<keyword evidence="1" id="KW-0472">Membrane</keyword>
<dbReference type="Proteomes" id="UP000265801">
    <property type="component" value="Unassembled WGS sequence"/>
</dbReference>
<reference evidence="2 3" key="1">
    <citation type="submission" date="2018-09" db="EMBL/GenBank/DDBJ databases">
        <title>Bacillus saliacetes sp. nov., isolated from Thai shrimp paste (Ka-pi).</title>
        <authorList>
            <person name="Daroonpunt R."/>
            <person name="Tanasupawat S."/>
            <person name="Yiamsombut S."/>
        </authorList>
    </citation>
    <scope>NUCLEOTIDE SEQUENCE [LARGE SCALE GENOMIC DNA]</scope>
    <source>
        <strain evidence="2 3">SKP7-4</strain>
    </source>
</reference>
<name>A0A3A1R781_9BACI</name>
<accession>A0A3A1R781</accession>
<feature type="transmembrane region" description="Helical" evidence="1">
    <location>
        <begin position="5"/>
        <end position="21"/>
    </location>
</feature>
<keyword evidence="1" id="KW-1133">Transmembrane helix</keyword>
<proteinExistence type="predicted"/>
<feature type="transmembrane region" description="Helical" evidence="1">
    <location>
        <begin position="27"/>
        <end position="46"/>
    </location>
</feature>
<dbReference type="EMBL" id="QXIR01000006">
    <property type="protein sequence ID" value="RIW36159.1"/>
    <property type="molecule type" value="Genomic_DNA"/>
</dbReference>
<organism evidence="2 3">
    <name type="scientific">Bacillus salacetis</name>
    <dbReference type="NCBI Taxonomy" id="2315464"/>
    <lineage>
        <taxon>Bacteria</taxon>
        <taxon>Bacillati</taxon>
        <taxon>Bacillota</taxon>
        <taxon>Bacilli</taxon>
        <taxon>Bacillales</taxon>
        <taxon>Bacillaceae</taxon>
        <taxon>Bacillus</taxon>
    </lineage>
</organism>
<dbReference type="OrthoDB" id="2917327at2"/>
<dbReference type="AlphaFoldDB" id="A0A3A1R781"/>
<keyword evidence="3" id="KW-1185">Reference proteome</keyword>
<evidence type="ECO:0000313" key="3">
    <source>
        <dbReference type="Proteomes" id="UP000265801"/>
    </source>
</evidence>
<evidence type="ECO:0000313" key="2">
    <source>
        <dbReference type="EMBL" id="RIW36159.1"/>
    </source>
</evidence>
<sequence length="63" mass="7396">MKFLLKYILILAGFILSFYLYQKLLGAIPLLVLASYFFYEAFSEIYQNAMKQRHADLEKGELP</sequence>
<gene>
    <name evidence="2" type="ORF">D3H55_06805</name>
</gene>
<keyword evidence="1" id="KW-0812">Transmembrane</keyword>
<evidence type="ECO:0000256" key="1">
    <source>
        <dbReference type="SAM" id="Phobius"/>
    </source>
</evidence>
<protein>
    <submittedName>
        <fullName evidence="2">Uncharacterized protein</fullName>
    </submittedName>
</protein>
<dbReference type="RefSeq" id="WP_119546161.1">
    <property type="nucleotide sequence ID" value="NZ_QXIR01000006.1"/>
</dbReference>
<comment type="caution">
    <text evidence="2">The sequence shown here is derived from an EMBL/GenBank/DDBJ whole genome shotgun (WGS) entry which is preliminary data.</text>
</comment>